<proteinExistence type="predicted"/>
<evidence type="ECO:0000313" key="2">
    <source>
        <dbReference type="Proteomes" id="UP001054945"/>
    </source>
</evidence>
<dbReference type="Proteomes" id="UP001054945">
    <property type="component" value="Unassembled WGS sequence"/>
</dbReference>
<protein>
    <submittedName>
        <fullName evidence="1">Uncharacterized protein</fullName>
    </submittedName>
</protein>
<dbReference type="EMBL" id="BPLR01018837">
    <property type="protein sequence ID" value="GIZ02638.1"/>
    <property type="molecule type" value="Genomic_DNA"/>
</dbReference>
<keyword evidence="2" id="KW-1185">Reference proteome</keyword>
<sequence length="103" mass="11572">MPVNANTNATVDEHRDLGLVPQLLRTVGDSEPKNSELQPSFARWLTGRITTLVTRQAVFLAWVDVDKHAWICCRVNCDLCLKASFRRLECFSGTSLDVTPRKA</sequence>
<organism evidence="1 2">
    <name type="scientific">Caerostris extrusa</name>
    <name type="common">Bark spider</name>
    <name type="synonym">Caerostris bankana</name>
    <dbReference type="NCBI Taxonomy" id="172846"/>
    <lineage>
        <taxon>Eukaryota</taxon>
        <taxon>Metazoa</taxon>
        <taxon>Ecdysozoa</taxon>
        <taxon>Arthropoda</taxon>
        <taxon>Chelicerata</taxon>
        <taxon>Arachnida</taxon>
        <taxon>Araneae</taxon>
        <taxon>Araneomorphae</taxon>
        <taxon>Entelegynae</taxon>
        <taxon>Araneoidea</taxon>
        <taxon>Araneidae</taxon>
        <taxon>Caerostris</taxon>
    </lineage>
</organism>
<comment type="caution">
    <text evidence="1">The sequence shown here is derived from an EMBL/GenBank/DDBJ whole genome shotgun (WGS) entry which is preliminary data.</text>
</comment>
<name>A0AAV4Y5L6_CAEEX</name>
<reference evidence="1 2" key="1">
    <citation type="submission" date="2021-06" db="EMBL/GenBank/DDBJ databases">
        <title>Caerostris extrusa draft genome.</title>
        <authorList>
            <person name="Kono N."/>
            <person name="Arakawa K."/>
        </authorList>
    </citation>
    <scope>NUCLEOTIDE SEQUENCE [LARGE SCALE GENOMIC DNA]</scope>
</reference>
<evidence type="ECO:0000313" key="1">
    <source>
        <dbReference type="EMBL" id="GIZ02638.1"/>
    </source>
</evidence>
<gene>
    <name evidence="1" type="ORF">CEXT_144501</name>
</gene>
<accession>A0AAV4Y5L6</accession>
<dbReference type="AlphaFoldDB" id="A0AAV4Y5L6"/>